<accession>A0A183IVW5</accession>
<feature type="transmembrane region" description="Helical" evidence="1">
    <location>
        <begin position="38"/>
        <end position="55"/>
    </location>
</feature>
<evidence type="ECO:0000313" key="2">
    <source>
        <dbReference type="EMBL" id="VDP14201.1"/>
    </source>
</evidence>
<name>A0A183IVW5_9BILA</name>
<evidence type="ECO:0000313" key="4">
    <source>
        <dbReference type="WBParaSite" id="SBAD_0000805501-mRNA-1"/>
    </source>
</evidence>
<evidence type="ECO:0000313" key="3">
    <source>
        <dbReference type="Proteomes" id="UP000270296"/>
    </source>
</evidence>
<organism evidence="4">
    <name type="scientific">Soboliphyme baturini</name>
    <dbReference type="NCBI Taxonomy" id="241478"/>
    <lineage>
        <taxon>Eukaryota</taxon>
        <taxon>Metazoa</taxon>
        <taxon>Ecdysozoa</taxon>
        <taxon>Nematoda</taxon>
        <taxon>Enoplea</taxon>
        <taxon>Dorylaimia</taxon>
        <taxon>Dioctophymatida</taxon>
        <taxon>Dioctophymatoidea</taxon>
        <taxon>Soboliphymatidae</taxon>
        <taxon>Soboliphyme</taxon>
    </lineage>
</organism>
<sequence>MVYATAMFPISVHIAPLPFLLVDSLLVCHRYPSKLSGATRIAFLAIIYDASYIFLLE</sequence>
<keyword evidence="3" id="KW-1185">Reference proteome</keyword>
<gene>
    <name evidence="2" type="ORF">SBAD_LOCUS7762</name>
</gene>
<dbReference type="WBParaSite" id="SBAD_0000805501-mRNA-1">
    <property type="protein sequence ID" value="SBAD_0000805501-mRNA-1"/>
    <property type="gene ID" value="SBAD_0000805501"/>
</dbReference>
<keyword evidence="1" id="KW-1133">Transmembrane helix</keyword>
<reference evidence="2 3" key="2">
    <citation type="submission" date="2018-11" db="EMBL/GenBank/DDBJ databases">
        <authorList>
            <consortium name="Pathogen Informatics"/>
        </authorList>
    </citation>
    <scope>NUCLEOTIDE SEQUENCE [LARGE SCALE GENOMIC DNA]</scope>
</reference>
<dbReference type="AlphaFoldDB" id="A0A183IVW5"/>
<reference evidence="4" key="1">
    <citation type="submission" date="2016-06" db="UniProtKB">
        <authorList>
            <consortium name="WormBaseParasite"/>
        </authorList>
    </citation>
    <scope>IDENTIFICATION</scope>
</reference>
<keyword evidence="1" id="KW-0472">Membrane</keyword>
<dbReference type="EMBL" id="UZAM01010917">
    <property type="protein sequence ID" value="VDP14201.1"/>
    <property type="molecule type" value="Genomic_DNA"/>
</dbReference>
<feature type="transmembrane region" description="Helical" evidence="1">
    <location>
        <begin position="6"/>
        <end position="26"/>
    </location>
</feature>
<proteinExistence type="predicted"/>
<dbReference type="OrthoDB" id="1898221at2759"/>
<evidence type="ECO:0000256" key="1">
    <source>
        <dbReference type="SAM" id="Phobius"/>
    </source>
</evidence>
<dbReference type="Proteomes" id="UP000270296">
    <property type="component" value="Unassembled WGS sequence"/>
</dbReference>
<keyword evidence="1" id="KW-0812">Transmembrane</keyword>
<protein>
    <submittedName>
        <fullName evidence="4">G_PROTEIN_RECEP_F1_2 domain-containing protein</fullName>
    </submittedName>
</protein>